<proteinExistence type="predicted"/>
<name>A0A1S0TEF2_LOALO</name>
<dbReference type="EMBL" id="JH716606">
    <property type="protein sequence ID" value="EFO12354.1"/>
    <property type="molecule type" value="Genomic_DNA"/>
</dbReference>
<dbReference type="KEGG" id="loa:LOAG_16179"/>
<dbReference type="CTD" id="9953676"/>
<reference evidence="1" key="1">
    <citation type="submission" date="2012-04" db="EMBL/GenBank/DDBJ databases">
        <title>The Genome Sequence of Loa loa.</title>
        <authorList>
            <consortium name="The Broad Institute Genome Sequencing Platform"/>
            <consortium name="Broad Institute Genome Sequencing Center for Infectious Disease"/>
            <person name="Nutman T.B."/>
            <person name="Fink D.L."/>
            <person name="Russ C."/>
            <person name="Young S."/>
            <person name="Zeng Q."/>
            <person name="Gargeya S."/>
            <person name="Alvarado L."/>
            <person name="Berlin A."/>
            <person name="Chapman S.B."/>
            <person name="Chen Z."/>
            <person name="Freedman E."/>
            <person name="Gellesch M."/>
            <person name="Goldberg J."/>
            <person name="Griggs A."/>
            <person name="Gujja S."/>
            <person name="Heilman E.R."/>
            <person name="Heiman D."/>
            <person name="Howarth C."/>
            <person name="Mehta T."/>
            <person name="Neiman D."/>
            <person name="Pearson M."/>
            <person name="Roberts A."/>
            <person name="Saif S."/>
            <person name="Shea T."/>
            <person name="Shenoy N."/>
            <person name="Sisk P."/>
            <person name="Stolte C."/>
            <person name="Sykes S."/>
            <person name="White J."/>
            <person name="Yandava C."/>
            <person name="Haas B."/>
            <person name="Henn M.R."/>
            <person name="Nusbaum C."/>
            <person name="Birren B."/>
        </authorList>
    </citation>
    <scope>NUCLEOTIDE SEQUENCE [LARGE SCALE GENOMIC DNA]</scope>
</reference>
<dbReference type="InParanoid" id="A0A1S0TEF2"/>
<dbReference type="GeneID" id="9953676"/>
<evidence type="ECO:0000313" key="1">
    <source>
        <dbReference type="EMBL" id="EFO12354.1"/>
    </source>
</evidence>
<sequence>VRYGEVERRDLVSSVIWNQFCLLIEIPTRIETWIPSSLNAVIVRVRRQQRSGRKASGTVYHSLIFSLS</sequence>
<organism evidence="1">
    <name type="scientific">Loa loa</name>
    <name type="common">Eye worm</name>
    <name type="synonym">Filaria loa</name>
    <dbReference type="NCBI Taxonomy" id="7209"/>
    <lineage>
        <taxon>Eukaryota</taxon>
        <taxon>Metazoa</taxon>
        <taxon>Ecdysozoa</taxon>
        <taxon>Nematoda</taxon>
        <taxon>Chromadorea</taxon>
        <taxon>Rhabditida</taxon>
        <taxon>Spirurina</taxon>
        <taxon>Spiruromorpha</taxon>
        <taxon>Filarioidea</taxon>
        <taxon>Onchocercidae</taxon>
        <taxon>Loa</taxon>
    </lineage>
</organism>
<gene>
    <name evidence="1" type="ORF">LOAG_16179</name>
</gene>
<accession>A0A1S0TEF2</accession>
<protein>
    <submittedName>
        <fullName evidence="1">Uncharacterized protein</fullName>
    </submittedName>
</protein>
<dbReference type="AlphaFoldDB" id="A0A1S0TEF2"/>
<feature type="non-terminal residue" evidence="1">
    <location>
        <position position="1"/>
    </location>
</feature>
<dbReference type="RefSeq" id="XP_003151715.1">
    <property type="nucleotide sequence ID" value="XM_003151667.1"/>
</dbReference>